<feature type="repeat" description="ANK" evidence="3">
    <location>
        <begin position="509"/>
        <end position="541"/>
    </location>
</feature>
<dbReference type="Pfam" id="PF12796">
    <property type="entry name" value="Ank_2"/>
    <property type="match status" value="2"/>
</dbReference>
<dbReference type="PROSITE" id="PS50088">
    <property type="entry name" value="ANK_REPEAT"/>
    <property type="match status" value="5"/>
</dbReference>
<dbReference type="SUPFAM" id="SSF48403">
    <property type="entry name" value="Ankyrin repeat"/>
    <property type="match status" value="1"/>
</dbReference>
<reference evidence="5 6" key="1">
    <citation type="journal article" date="2018" name="Elife">
        <title>Firefly genomes illuminate parallel origins of bioluminescence in beetles.</title>
        <authorList>
            <person name="Fallon T.R."/>
            <person name="Lower S.E."/>
            <person name="Chang C.H."/>
            <person name="Bessho-Uehara M."/>
            <person name="Martin G.J."/>
            <person name="Bewick A.J."/>
            <person name="Behringer M."/>
            <person name="Debat H.J."/>
            <person name="Wong I."/>
            <person name="Day J.C."/>
            <person name="Suvorov A."/>
            <person name="Silva C.J."/>
            <person name="Stanger-Hall K.F."/>
            <person name="Hall D.W."/>
            <person name="Schmitz R.J."/>
            <person name="Nelson D.R."/>
            <person name="Lewis S.M."/>
            <person name="Shigenobu S."/>
            <person name="Bybee S.M."/>
            <person name="Larracuente A.M."/>
            <person name="Oba Y."/>
            <person name="Weng J.K."/>
        </authorList>
    </citation>
    <scope>NUCLEOTIDE SEQUENCE [LARGE SCALE GENOMIC DNA]</scope>
    <source>
        <strain evidence="5">1611_PpyrPB1</strain>
        <tissue evidence="5">Whole body</tissue>
    </source>
</reference>
<dbReference type="PROSITE" id="PS50297">
    <property type="entry name" value="ANK_REP_REGION"/>
    <property type="match status" value="5"/>
</dbReference>
<feature type="repeat" description="ANK" evidence="3">
    <location>
        <begin position="542"/>
        <end position="574"/>
    </location>
</feature>
<keyword evidence="4" id="KW-0732">Signal</keyword>
<protein>
    <submittedName>
        <fullName evidence="5">Uncharacterized protein</fullName>
    </submittedName>
</protein>
<dbReference type="EMBL" id="VVIM01000009">
    <property type="protein sequence ID" value="KAB0793721.1"/>
    <property type="molecule type" value="Genomic_DNA"/>
</dbReference>
<name>A0A5N4A8R6_PHOPY</name>
<organism evidence="5 6">
    <name type="scientific">Photinus pyralis</name>
    <name type="common">Common eastern firefly</name>
    <name type="synonym">Lampyris pyralis</name>
    <dbReference type="NCBI Taxonomy" id="7054"/>
    <lineage>
        <taxon>Eukaryota</taxon>
        <taxon>Metazoa</taxon>
        <taxon>Ecdysozoa</taxon>
        <taxon>Arthropoda</taxon>
        <taxon>Hexapoda</taxon>
        <taxon>Insecta</taxon>
        <taxon>Pterygota</taxon>
        <taxon>Neoptera</taxon>
        <taxon>Endopterygota</taxon>
        <taxon>Coleoptera</taxon>
        <taxon>Polyphaga</taxon>
        <taxon>Elateriformia</taxon>
        <taxon>Elateroidea</taxon>
        <taxon>Lampyridae</taxon>
        <taxon>Lampyrinae</taxon>
        <taxon>Photinus</taxon>
    </lineage>
</organism>
<dbReference type="Gene3D" id="1.25.40.20">
    <property type="entry name" value="Ankyrin repeat-containing domain"/>
    <property type="match status" value="4"/>
</dbReference>
<evidence type="ECO:0000256" key="2">
    <source>
        <dbReference type="ARBA" id="ARBA00023043"/>
    </source>
</evidence>
<keyword evidence="6" id="KW-1185">Reference proteome</keyword>
<gene>
    <name evidence="5" type="ORF">PPYR_13341</name>
</gene>
<feature type="signal peptide" evidence="4">
    <location>
        <begin position="1"/>
        <end position="22"/>
    </location>
</feature>
<feature type="chain" id="PRO_5024397385" evidence="4">
    <location>
        <begin position="23"/>
        <end position="682"/>
    </location>
</feature>
<evidence type="ECO:0000256" key="1">
    <source>
        <dbReference type="ARBA" id="ARBA00022737"/>
    </source>
</evidence>
<dbReference type="Proteomes" id="UP000327044">
    <property type="component" value="Unassembled WGS sequence"/>
</dbReference>
<evidence type="ECO:0000313" key="5">
    <source>
        <dbReference type="EMBL" id="KAB0793721.1"/>
    </source>
</evidence>
<keyword evidence="1" id="KW-0677">Repeat</keyword>
<sequence>MLAVSVSVIVLLYLGNPAPAAGAVWRHYGATGNGPLHEDDVEMVLGHGFNVGAKATSDRPGEKAVHNQVGVMKIITSHVVNLNAANVSGEGRISGGGNDVVTLLGNGTTEVHCDLNGGDVAVQGVDNVVEARFSSNFNTRGNSLTAPTDGTALGRSDKTVNLVITPPGANIRHGVSNKGDSALHKLDIYSQEDALQALFSGKVNAKPNNFETSFSGTTFGANIPNSMHSSSYGQEKAVRIPIGGNVKPKGTDVVATPGNEKTVKLVISGAGNTPKSTSRYTVGHTDGKRSGIQAPLGENAYVKNLAFPTSVSGGTSISNSASSKGDATLPYGQEKAVRILIGGNVSVKGNSAMPIDFADTRGAEKTVNLVISANVHKGVGGTKDPTFHYGQTNSLTTPLGTGPRDTEKVVNVVISSVPDNKRSQALDKATKSHSGYFHGDDQVTKVISQGENLNSATDNRDVTLRRTVGIFTSHGDVNSPLHTAAWHGHQNAIKTLLEGGANVNAKNKESETPLDIAAARDYAGIIKVLLSSGANPNEVNARGGTPLHVASWHGQINAINALLDAGSDITARNNHSQTPLDTATSRDHAKVVSLLLSRGANPNDRNDSGDTPLHAAAWYGQENAAKALIDGGADINAKNLQGKTALQVATARGNHNVGSLLFDRGQKDLASAIDVRSNMVRN</sequence>
<comment type="caution">
    <text evidence="5">The sequence shown here is derived from an EMBL/GenBank/DDBJ whole genome shotgun (WGS) entry which is preliminary data.</text>
</comment>
<dbReference type="AlphaFoldDB" id="A0A5N4A8R6"/>
<evidence type="ECO:0000256" key="4">
    <source>
        <dbReference type="SAM" id="SignalP"/>
    </source>
</evidence>
<feature type="repeat" description="ANK" evidence="3">
    <location>
        <begin position="575"/>
        <end position="607"/>
    </location>
</feature>
<keyword evidence="2 3" id="KW-0040">ANK repeat</keyword>
<dbReference type="PRINTS" id="PR01415">
    <property type="entry name" value="ANKYRIN"/>
</dbReference>
<evidence type="ECO:0000313" key="6">
    <source>
        <dbReference type="Proteomes" id="UP000327044"/>
    </source>
</evidence>
<dbReference type="PANTHER" id="PTHR24126:SF14">
    <property type="entry name" value="ANK_REP_REGION DOMAIN-CONTAINING PROTEIN"/>
    <property type="match status" value="1"/>
</dbReference>
<feature type="repeat" description="ANK" evidence="3">
    <location>
        <begin position="608"/>
        <end position="640"/>
    </location>
</feature>
<dbReference type="InParanoid" id="A0A5N4A8R6"/>
<dbReference type="InterPro" id="IPR036770">
    <property type="entry name" value="Ankyrin_rpt-contain_sf"/>
</dbReference>
<dbReference type="SMART" id="SM00248">
    <property type="entry name" value="ANK"/>
    <property type="match status" value="6"/>
</dbReference>
<dbReference type="InterPro" id="IPR002110">
    <property type="entry name" value="Ankyrin_rpt"/>
</dbReference>
<dbReference type="PANTHER" id="PTHR24126">
    <property type="entry name" value="ANKYRIN REPEAT, PH AND SEC7 DOMAIN CONTAINING PROTEIN SECG-RELATED"/>
    <property type="match status" value="1"/>
</dbReference>
<proteinExistence type="predicted"/>
<evidence type="ECO:0000256" key="3">
    <source>
        <dbReference type="PROSITE-ProRule" id="PRU00023"/>
    </source>
</evidence>
<accession>A0A5N4A8R6</accession>
<feature type="repeat" description="ANK" evidence="3">
    <location>
        <begin position="476"/>
        <end position="508"/>
    </location>
</feature>